<evidence type="ECO:0000256" key="2">
    <source>
        <dbReference type="SAM" id="MobiDB-lite"/>
    </source>
</evidence>
<dbReference type="Proteomes" id="UP000079169">
    <property type="component" value="Unplaced"/>
</dbReference>
<evidence type="ECO:0000313" key="4">
    <source>
        <dbReference type="Proteomes" id="UP000079169"/>
    </source>
</evidence>
<dbReference type="AlphaFoldDB" id="A0A3Q0J1G3"/>
<dbReference type="GO" id="GO:0006914">
    <property type="term" value="P:autophagy"/>
    <property type="evidence" value="ECO:0007669"/>
    <property type="project" value="UniProtKB-KW"/>
</dbReference>
<proteinExistence type="predicted"/>
<dbReference type="STRING" id="121845.A0A3Q0J1G3"/>
<keyword evidence="4" id="KW-1185">Reference proteome</keyword>
<feature type="region of interest" description="Disordered" evidence="2">
    <location>
        <begin position="421"/>
        <end position="451"/>
    </location>
</feature>
<feature type="compositionally biased region" description="Low complexity" evidence="2">
    <location>
        <begin position="431"/>
        <end position="451"/>
    </location>
</feature>
<dbReference type="PANTHER" id="PTHR45971">
    <property type="entry name" value="PHOX (PX) DOMAIN-CONTAINING PROTEIN"/>
    <property type="match status" value="1"/>
</dbReference>
<gene>
    <name evidence="5" type="primary">LOC103510764</name>
</gene>
<evidence type="ECO:0000313" key="5">
    <source>
        <dbReference type="RefSeq" id="XP_026680540.1"/>
    </source>
</evidence>
<dbReference type="SMART" id="SM01175">
    <property type="entry name" value="DUF4206"/>
    <property type="match status" value="1"/>
</dbReference>
<feature type="domain" description="Rubicon Homology" evidence="3">
    <location>
        <begin position="561"/>
        <end position="650"/>
    </location>
</feature>
<accession>A0A3Q0J1G3</accession>
<dbReference type="PaxDb" id="121845-A0A3Q0J1G3"/>
<dbReference type="Gene3D" id="1.20.58.900">
    <property type="match status" value="1"/>
</dbReference>
<dbReference type="Pfam" id="PF13901">
    <property type="entry name" value="RH_dom"/>
    <property type="match status" value="1"/>
</dbReference>
<dbReference type="KEGG" id="dci:103510764"/>
<dbReference type="RefSeq" id="XP_026680540.1">
    <property type="nucleotide sequence ID" value="XM_026824739.1"/>
</dbReference>
<feature type="compositionally biased region" description="Polar residues" evidence="2">
    <location>
        <begin position="362"/>
        <end position="387"/>
    </location>
</feature>
<dbReference type="SUPFAM" id="SSF140741">
    <property type="entry name" value="RUN domain-like"/>
    <property type="match status" value="1"/>
</dbReference>
<protein>
    <submittedName>
        <fullName evidence="5">Run domain Beclin-1-interacting and cysteine-rich domain-containing protein</fullName>
    </submittedName>
</protein>
<reference evidence="5" key="1">
    <citation type="submission" date="2025-08" db="UniProtKB">
        <authorList>
            <consortium name="RefSeq"/>
        </authorList>
    </citation>
    <scope>IDENTIFICATION</scope>
</reference>
<keyword evidence="1" id="KW-0072">Autophagy</keyword>
<evidence type="ECO:0000256" key="1">
    <source>
        <dbReference type="ARBA" id="ARBA00023006"/>
    </source>
</evidence>
<feature type="region of interest" description="Disordered" evidence="2">
    <location>
        <begin position="359"/>
        <end position="387"/>
    </location>
</feature>
<dbReference type="PANTHER" id="PTHR45971:SF1">
    <property type="entry name" value="RUBICON, ISOFORM A"/>
    <property type="match status" value="1"/>
</dbReference>
<organism evidence="4 5">
    <name type="scientific">Diaphorina citri</name>
    <name type="common">Asian citrus psyllid</name>
    <dbReference type="NCBI Taxonomy" id="121845"/>
    <lineage>
        <taxon>Eukaryota</taxon>
        <taxon>Metazoa</taxon>
        <taxon>Ecdysozoa</taxon>
        <taxon>Arthropoda</taxon>
        <taxon>Hexapoda</taxon>
        <taxon>Insecta</taxon>
        <taxon>Pterygota</taxon>
        <taxon>Neoptera</taxon>
        <taxon>Paraneoptera</taxon>
        <taxon>Hemiptera</taxon>
        <taxon>Sternorrhyncha</taxon>
        <taxon>Psylloidea</taxon>
        <taxon>Psyllidae</taxon>
        <taxon>Diaphorininae</taxon>
        <taxon>Diaphorina</taxon>
    </lineage>
</organism>
<dbReference type="InterPro" id="IPR048569">
    <property type="entry name" value="RUBC_PIKBD"/>
</dbReference>
<dbReference type="GeneID" id="103510764"/>
<sequence>MCCRLVRFLKKTPFRVLARILWDSIRSRRVYVETSRYPEGGKRTDENATPDLTDTGSKCVETDKKVTEIQRENVIVVRKRGEPDVRGFVQGLTWLQPSLALSESSVQSSSKSRDVSMPWLLKCLEDRNLSDRLSWLLSDQTHVSHFYQPTAFLSKANFTEAAILCLMAFEQNLLPLLTIINPKLYVEGWRGKHSKLAHRKSISFPESIHGATDSYKDPVPEAADALGYFLNTSHSTPATTPIQHPNSIFVETPPPPSSNYYNINITSCAGDGKRKSFMQDGGNSILPMALGFFPKPAKGESLLDFLSSSQYSRSNAELDRENSHFYIAEAVISVVEQVKWEMELQKLREAEEKLIMGIEASEQPSMSRSDSLATMQSNQENFSDISSSPYQSARCSLSLEDESSATLLHNSCSDSMISLSIDSMHRPSPPSSLRASSCSGLNSSAATNSSSSSLSAEGVALSLLRKFSDQQLPAASDIHWLVSEKDASREVSPLPNSWPNNDETENNSTLLRGTYEWAPPRPQIIFFPHPTPVRHVLMMKQNLRCAGCGMRVALQYASKFRYCSYLGRYFCTGCHSNQTAMIPGKIIQAWNFKKYPVSKFSYELLDSMMSDPLFRISDINSSLFRKVQVLGRVNKLRLQLNSLKDFLLMC</sequence>
<dbReference type="CTD" id="31803"/>
<evidence type="ECO:0000259" key="3">
    <source>
        <dbReference type="SMART" id="SM01175"/>
    </source>
</evidence>
<name>A0A3Q0J1G3_DIACI</name>
<dbReference type="InterPro" id="IPR052428">
    <property type="entry name" value="Autophagy_HostDef_Reg"/>
</dbReference>
<dbReference type="InterPro" id="IPR037213">
    <property type="entry name" value="Run_dom_sf"/>
</dbReference>
<dbReference type="GO" id="GO:1901981">
    <property type="term" value="F:phosphatidylinositol phosphate binding"/>
    <property type="evidence" value="ECO:0007669"/>
    <property type="project" value="TreeGrafter"/>
</dbReference>
<feature type="non-terminal residue" evidence="5">
    <location>
        <position position="650"/>
    </location>
</feature>
<dbReference type="InterPro" id="IPR025258">
    <property type="entry name" value="RH_dom"/>
</dbReference>
<dbReference type="Pfam" id="PF21054">
    <property type="entry name" value="RUBC_PIKBD"/>
    <property type="match status" value="1"/>
</dbReference>